<dbReference type="Proteomes" id="UP001364156">
    <property type="component" value="Chromosome"/>
</dbReference>
<dbReference type="SUPFAM" id="SSF52402">
    <property type="entry name" value="Adenine nucleotide alpha hydrolases-like"/>
    <property type="match status" value="1"/>
</dbReference>
<evidence type="ECO:0008006" key="3">
    <source>
        <dbReference type="Google" id="ProtNLM"/>
    </source>
</evidence>
<organism evidence="1 2">
    <name type="scientific">Roseovarius phycicola</name>
    <dbReference type="NCBI Taxonomy" id="3080976"/>
    <lineage>
        <taxon>Bacteria</taxon>
        <taxon>Pseudomonadati</taxon>
        <taxon>Pseudomonadota</taxon>
        <taxon>Alphaproteobacteria</taxon>
        <taxon>Rhodobacterales</taxon>
        <taxon>Roseobacteraceae</taxon>
        <taxon>Roseovarius</taxon>
    </lineage>
</organism>
<name>A0ABZ2HIJ5_9RHOB</name>
<protein>
    <recommendedName>
        <fullName evidence="3">Asparagine synthetase domain-containing protein</fullName>
    </recommendedName>
</protein>
<reference evidence="1 2" key="1">
    <citation type="submission" date="2023-10" db="EMBL/GenBank/DDBJ databases">
        <title>Roseovarius strain S88 nov., isolated from a marine algae.</title>
        <authorList>
            <person name="Lee M.W."/>
            <person name="Lee J.K."/>
            <person name="Kim J.M."/>
            <person name="Choi D.G."/>
            <person name="Baek J.H."/>
            <person name="Bayburt H."/>
            <person name="Jung J.J."/>
            <person name="Han D.M."/>
            <person name="Jeon C.O."/>
        </authorList>
    </citation>
    <scope>NUCLEOTIDE SEQUENCE [LARGE SCALE GENOMIC DNA]</scope>
    <source>
        <strain evidence="1 2">S88</strain>
    </source>
</reference>
<dbReference type="Gene3D" id="3.40.50.620">
    <property type="entry name" value="HUPs"/>
    <property type="match status" value="1"/>
</dbReference>
<evidence type="ECO:0000313" key="1">
    <source>
        <dbReference type="EMBL" id="WWR47098.1"/>
    </source>
</evidence>
<gene>
    <name evidence="1" type="ORF">RZ517_02605</name>
</gene>
<proteinExistence type="predicted"/>
<sequence length="513" mass="58339">MSSLAGDGDQILGKRICEQRGWDFAEVFKYHFAISRQSRQLCKEWTHKSFGSWHLEHCPALRRCEIVSSKGTKLGIVLGVAVDRNGRLLSGDVVLDQADTIEALQNYIEGLAGRYIVVVHGFGVERIYFDPSGGLSAVYAPESNTVSSCTHLILDRDIEPNADISSDDVLSRKQQFLLGETCDRHCKRVWANHFLDLERMELVRHWPREDDKFELETDVSQTVAEIGVRLHQIMTALIGAFHVALPLSGGTDSRILLSACRGQLNKIEHYYIHDHKWVTEFDRLSAQKLARKLGLPLQVFHKDAQDWNNLDKEALNELRDQMALQTSLSFNGIDDQTTQAVEHAPDCDLTLRGNMAEMTRANKWQHDLLDAEIGALEGLEALSGKTSDYMETMWADGRFEKMLARYQSWIDTLPKPARSRIPDIAHVEVFGPAGPNNVYYAFKKSFYINPFNDRRLFYLTASISPGTRKRRKQVARDIIRLGMPEIDGMPFAGYFRKLFRSAKEQGFNLLGEF</sequence>
<dbReference type="EMBL" id="CP146069">
    <property type="protein sequence ID" value="WWR47098.1"/>
    <property type="molecule type" value="Genomic_DNA"/>
</dbReference>
<evidence type="ECO:0000313" key="2">
    <source>
        <dbReference type="Proteomes" id="UP001364156"/>
    </source>
</evidence>
<dbReference type="InterPro" id="IPR014729">
    <property type="entry name" value="Rossmann-like_a/b/a_fold"/>
</dbReference>
<keyword evidence="2" id="KW-1185">Reference proteome</keyword>
<accession>A0ABZ2HIJ5</accession>
<dbReference type="RefSeq" id="WP_338549935.1">
    <property type="nucleotide sequence ID" value="NZ_CP146069.1"/>
</dbReference>